<comment type="caution">
    <text evidence="1">The sequence shown here is derived from an EMBL/GenBank/DDBJ whole genome shotgun (WGS) entry which is preliminary data.</text>
</comment>
<dbReference type="AlphaFoldDB" id="A0AAV5WXT1"/>
<protein>
    <submittedName>
        <fullName evidence="1">Uncharacterized protein</fullName>
    </submittedName>
</protein>
<organism evidence="1 2">
    <name type="scientific">Pristionchus fissidentatus</name>
    <dbReference type="NCBI Taxonomy" id="1538716"/>
    <lineage>
        <taxon>Eukaryota</taxon>
        <taxon>Metazoa</taxon>
        <taxon>Ecdysozoa</taxon>
        <taxon>Nematoda</taxon>
        <taxon>Chromadorea</taxon>
        <taxon>Rhabditida</taxon>
        <taxon>Rhabditina</taxon>
        <taxon>Diplogasteromorpha</taxon>
        <taxon>Diplogasteroidea</taxon>
        <taxon>Neodiplogasteridae</taxon>
        <taxon>Pristionchus</taxon>
    </lineage>
</organism>
<sequence length="99" mass="10959">ATCLLTPSIIGKDESTNSAPQSCINLVFIAKSKGRIGVIAALNMDNYSADVLQYVNWPTERSSKDVALHAELIKHEPRSEFNHVLTVRLYALKKRSGFV</sequence>
<feature type="non-terminal residue" evidence="1">
    <location>
        <position position="1"/>
    </location>
</feature>
<accession>A0AAV5WXT1</accession>
<dbReference type="Proteomes" id="UP001432322">
    <property type="component" value="Unassembled WGS sequence"/>
</dbReference>
<proteinExistence type="predicted"/>
<keyword evidence="2" id="KW-1185">Reference proteome</keyword>
<feature type="non-terminal residue" evidence="1">
    <location>
        <position position="99"/>
    </location>
</feature>
<reference evidence="1" key="1">
    <citation type="submission" date="2023-10" db="EMBL/GenBank/DDBJ databases">
        <title>Genome assembly of Pristionchus species.</title>
        <authorList>
            <person name="Yoshida K."/>
            <person name="Sommer R.J."/>
        </authorList>
    </citation>
    <scope>NUCLEOTIDE SEQUENCE</scope>
    <source>
        <strain evidence="1">RS5133</strain>
    </source>
</reference>
<evidence type="ECO:0000313" key="2">
    <source>
        <dbReference type="Proteomes" id="UP001432322"/>
    </source>
</evidence>
<dbReference type="EMBL" id="BTSY01000007">
    <property type="protein sequence ID" value="GMT35474.1"/>
    <property type="molecule type" value="Genomic_DNA"/>
</dbReference>
<evidence type="ECO:0000313" key="1">
    <source>
        <dbReference type="EMBL" id="GMT35474.1"/>
    </source>
</evidence>
<gene>
    <name evidence="1" type="ORF">PFISCL1PPCAC_26771</name>
</gene>
<name>A0AAV5WXT1_9BILA</name>